<dbReference type="EMBL" id="KZ819602">
    <property type="protein sequence ID" value="PWN37085.1"/>
    <property type="molecule type" value="Genomic_DNA"/>
</dbReference>
<name>A0A316VNF4_9BASI</name>
<dbReference type="InterPro" id="IPR020094">
    <property type="entry name" value="TruA/RsuA/RluB/E/F_N"/>
</dbReference>
<keyword evidence="2" id="KW-0819">tRNA processing</keyword>
<accession>A0A316VNF4</accession>
<proteinExistence type="inferred from homology"/>
<dbReference type="PANTHER" id="PTHR11142:SF5">
    <property type="entry name" value="TRNA PSEUDOURIDINE(38_39) SYNTHASE"/>
    <property type="match status" value="1"/>
</dbReference>
<evidence type="ECO:0000256" key="2">
    <source>
        <dbReference type="ARBA" id="ARBA00022694"/>
    </source>
</evidence>
<evidence type="ECO:0000256" key="4">
    <source>
        <dbReference type="SAM" id="MobiDB-lite"/>
    </source>
</evidence>
<dbReference type="Gene3D" id="3.30.70.580">
    <property type="entry name" value="Pseudouridine synthase I, catalytic domain, N-terminal subdomain"/>
    <property type="match status" value="1"/>
</dbReference>
<feature type="region of interest" description="Disordered" evidence="4">
    <location>
        <begin position="168"/>
        <end position="195"/>
    </location>
</feature>
<evidence type="ECO:0000256" key="1">
    <source>
        <dbReference type="ARBA" id="ARBA00009375"/>
    </source>
</evidence>
<feature type="region of interest" description="Disordered" evidence="4">
    <location>
        <begin position="434"/>
        <end position="455"/>
    </location>
</feature>
<dbReference type="AlphaFoldDB" id="A0A316VNF4"/>
<gene>
    <name evidence="6" type="ORF">FA14DRAFT_159291</name>
</gene>
<feature type="compositionally biased region" description="Polar residues" evidence="4">
    <location>
        <begin position="442"/>
        <end position="455"/>
    </location>
</feature>
<feature type="domain" description="Pseudouridine synthase I TruA alpha/beta" evidence="5">
    <location>
        <begin position="303"/>
        <end position="413"/>
    </location>
</feature>
<reference evidence="6 7" key="1">
    <citation type="journal article" date="2018" name="Mol. Biol. Evol.">
        <title>Broad Genomic Sampling Reveals a Smut Pathogenic Ancestry of the Fungal Clade Ustilaginomycotina.</title>
        <authorList>
            <person name="Kijpornyongpan T."/>
            <person name="Mondo S.J."/>
            <person name="Barry K."/>
            <person name="Sandor L."/>
            <person name="Lee J."/>
            <person name="Lipzen A."/>
            <person name="Pangilinan J."/>
            <person name="LaButti K."/>
            <person name="Hainaut M."/>
            <person name="Henrissat B."/>
            <person name="Grigoriev I.V."/>
            <person name="Spatafora J.W."/>
            <person name="Aime M.C."/>
        </authorList>
    </citation>
    <scope>NUCLEOTIDE SEQUENCE [LARGE SCALE GENOMIC DNA]</scope>
    <source>
        <strain evidence="6 7">MCA 3882</strain>
    </source>
</reference>
<keyword evidence="3" id="KW-0413">Isomerase</keyword>
<keyword evidence="7" id="KW-1185">Reference proteome</keyword>
<dbReference type="GO" id="GO:0003723">
    <property type="term" value="F:RNA binding"/>
    <property type="evidence" value="ECO:0007669"/>
    <property type="project" value="InterPro"/>
</dbReference>
<evidence type="ECO:0000313" key="6">
    <source>
        <dbReference type="EMBL" id="PWN37085.1"/>
    </source>
</evidence>
<protein>
    <submittedName>
        <fullName evidence="6">Pseudouridine synthase</fullName>
    </submittedName>
</protein>
<evidence type="ECO:0000259" key="5">
    <source>
        <dbReference type="Pfam" id="PF01416"/>
    </source>
</evidence>
<dbReference type="GO" id="GO:0009982">
    <property type="term" value="F:pseudouridine synthase activity"/>
    <property type="evidence" value="ECO:0007669"/>
    <property type="project" value="InterPro"/>
</dbReference>
<dbReference type="OrthoDB" id="25767at2759"/>
<dbReference type="GO" id="GO:1990481">
    <property type="term" value="P:mRNA pseudouridine synthesis"/>
    <property type="evidence" value="ECO:0007669"/>
    <property type="project" value="TreeGrafter"/>
</dbReference>
<dbReference type="InterPro" id="IPR001406">
    <property type="entry name" value="PsdUridine_synth_TruA"/>
</dbReference>
<dbReference type="InterPro" id="IPR020097">
    <property type="entry name" value="PsdUridine_synth_TruA_a/b_dom"/>
</dbReference>
<feature type="region of interest" description="Disordered" evidence="4">
    <location>
        <begin position="657"/>
        <end position="696"/>
    </location>
</feature>
<feature type="region of interest" description="Disordered" evidence="4">
    <location>
        <begin position="341"/>
        <end position="365"/>
    </location>
</feature>
<dbReference type="GeneID" id="37019923"/>
<dbReference type="Pfam" id="PF01416">
    <property type="entry name" value="PseudoU_synth_1"/>
    <property type="match status" value="1"/>
</dbReference>
<dbReference type="STRING" id="1280837.A0A316VNF4"/>
<dbReference type="InterPro" id="IPR020095">
    <property type="entry name" value="PsdUridine_synth_TruA_C"/>
</dbReference>
<evidence type="ECO:0000313" key="7">
    <source>
        <dbReference type="Proteomes" id="UP000245771"/>
    </source>
</evidence>
<feature type="region of interest" description="Disordered" evidence="4">
    <location>
        <begin position="23"/>
        <end position="60"/>
    </location>
</feature>
<sequence length="696" mass="77647">MNGSAIEDRYRNQSREQLLARIAQLETSNNGEASTSNLNTTTPAEGASQDTEKKKQKASRPFDINRYPCRKIALRFSYDGEQYSGLEMQTASGSKDGVAVGTVESALWRALSDARIVDDSVGLPGVGWSRCGRTDRGVSAAGQVVAFWARSRKVDEWPLRRVLQRTMDETQIGKDTNGSTSDGAEGDSEDPDMVTRNSWRDKVESKMQQFLAEEQAKRDEVDHIPADPDAEELPYVLSINRLLPKSIRVQAWSPVSPAFNSRFDCQYRHYKYFFSSGAPFVQQSSAQLHGPIPPLDIDAMRSAAQRFLGEHDFRNFCKVDPSKQMDNFTRRIDGISIDPVSTSWSHTTEEAERSANEESKTSSGDKEQMYVLNLRGTAFLYHQVRHITSVLFLVGAGLEKPSIIDELLNVKQNGVFVDRLLSAKVSGLVIDDDSEEPRTVLPPSTANDESADSKTSLVHRYQRMRKEYEQSNGDVASIFESNHIEHHDALRDLYVFDRKPIYEMAMDRPLMLWECGFNAKDVSWRSGTYDGAMTVEAIKNASSSKKDVDVNSPSSLVRAQLHAIWNAQSITAEMYRHFALAVPSDANERIQGRGAYGVGYLPANTPFQSASYPALESETLPSDNVRNGDDASVEAKTIIPLGLGRFKTSLQYTPLRKVSRQATPAEKNERWQSTRGKRRAEKLAAAAKVDPAKDDS</sequence>
<dbReference type="HAMAP" id="MF_00171">
    <property type="entry name" value="TruA"/>
    <property type="match status" value="1"/>
</dbReference>
<evidence type="ECO:0000256" key="3">
    <source>
        <dbReference type="ARBA" id="ARBA00023235"/>
    </source>
</evidence>
<dbReference type="FunCoup" id="A0A316VNF4">
    <property type="interactions" value="472"/>
</dbReference>
<organism evidence="6 7">
    <name type="scientific">Meira miltonrushii</name>
    <dbReference type="NCBI Taxonomy" id="1280837"/>
    <lineage>
        <taxon>Eukaryota</taxon>
        <taxon>Fungi</taxon>
        <taxon>Dikarya</taxon>
        <taxon>Basidiomycota</taxon>
        <taxon>Ustilaginomycotina</taxon>
        <taxon>Exobasidiomycetes</taxon>
        <taxon>Exobasidiales</taxon>
        <taxon>Brachybasidiaceae</taxon>
        <taxon>Meira</taxon>
    </lineage>
</organism>
<dbReference type="Proteomes" id="UP000245771">
    <property type="component" value="Unassembled WGS sequence"/>
</dbReference>
<dbReference type="GO" id="GO:0031119">
    <property type="term" value="P:tRNA pseudouridine synthesis"/>
    <property type="evidence" value="ECO:0007669"/>
    <property type="project" value="TreeGrafter"/>
</dbReference>
<dbReference type="PANTHER" id="PTHR11142">
    <property type="entry name" value="PSEUDOURIDYLATE SYNTHASE"/>
    <property type="match status" value="1"/>
</dbReference>
<feature type="compositionally biased region" description="Polar residues" evidence="4">
    <location>
        <begin position="173"/>
        <end position="182"/>
    </location>
</feature>
<feature type="compositionally biased region" description="Basic and acidic residues" evidence="4">
    <location>
        <begin position="347"/>
        <end position="365"/>
    </location>
</feature>
<dbReference type="GO" id="GO:0005737">
    <property type="term" value="C:cytoplasm"/>
    <property type="evidence" value="ECO:0007669"/>
    <property type="project" value="TreeGrafter"/>
</dbReference>
<dbReference type="Gene3D" id="3.30.70.660">
    <property type="entry name" value="Pseudouridine synthase I, catalytic domain, C-terminal subdomain"/>
    <property type="match status" value="1"/>
</dbReference>
<dbReference type="InterPro" id="IPR020103">
    <property type="entry name" value="PsdUridine_synth_cat_dom_sf"/>
</dbReference>
<comment type="similarity">
    <text evidence="1">Belongs to the tRNA pseudouridine synthase TruA family.</text>
</comment>
<dbReference type="RefSeq" id="XP_025357387.1">
    <property type="nucleotide sequence ID" value="XM_025498142.1"/>
</dbReference>
<dbReference type="InParanoid" id="A0A316VNF4"/>
<dbReference type="GO" id="GO:0005634">
    <property type="term" value="C:nucleus"/>
    <property type="evidence" value="ECO:0007669"/>
    <property type="project" value="TreeGrafter"/>
</dbReference>
<feature type="compositionally biased region" description="Polar residues" evidence="4">
    <location>
        <begin position="25"/>
        <end position="43"/>
    </location>
</feature>
<dbReference type="SUPFAM" id="SSF55120">
    <property type="entry name" value="Pseudouridine synthase"/>
    <property type="match status" value="1"/>
</dbReference>